<dbReference type="AlphaFoldDB" id="A0A9R0NZ73"/>
<dbReference type="InterPro" id="IPR012363">
    <property type="entry name" value="PduX"/>
</dbReference>
<dbReference type="EMBL" id="CP002896">
    <property type="protein sequence ID" value="AEK43337.1"/>
    <property type="molecule type" value="Genomic_DNA"/>
</dbReference>
<keyword evidence="1" id="KW-0808">Transferase</keyword>
<feature type="region of interest" description="Disordered" evidence="5">
    <location>
        <begin position="304"/>
        <end position="324"/>
    </location>
</feature>
<keyword evidence="2" id="KW-0547">Nucleotide-binding</keyword>
<feature type="domain" description="GHMP kinase N-terminal" evidence="6">
    <location>
        <begin position="78"/>
        <end position="144"/>
    </location>
</feature>
<dbReference type="InterPro" id="IPR006203">
    <property type="entry name" value="GHMP_knse_ATP-bd_CS"/>
</dbReference>
<dbReference type="PROSITE" id="PS00627">
    <property type="entry name" value="GHMP_KINASES_ATP"/>
    <property type="match status" value="1"/>
</dbReference>
<sequence length="324" mass="34377">MNRPMDGAITAPQRSEVGFRAGVGTCFGTFGELLQGALPGPEQDFLVTLPIARWTTAVLSLSPETDELLVRPAGKHKALRAARIALARYGVRPGGTLTLTSDLPEGKGMSSSSADLVATVRAVGAALGIAVTPAETEACLRQIEPTDGLMYHEMVAFYHRRVKLHRVLGPTPPMTIVGIDEGGQVDTVRFNAARPVITAAERREYRTLLDRLGTALAGGDLAGVGRICTRSAVLNQSRCHKRHLERAMEISRDVRALGVTVAHSGTIVGVLISGDDPRHAGKIRDAVAACTELAGAASIDHTLEPAAARPAQRDDNREGVSYVD</sequence>
<dbReference type="KEGG" id="amn:RAM_24285"/>
<organism evidence="8 9">
    <name type="scientific">Amycolatopsis mediterranei (strain S699)</name>
    <name type="common">Nocardia mediterranei</name>
    <dbReference type="NCBI Taxonomy" id="713604"/>
    <lineage>
        <taxon>Bacteria</taxon>
        <taxon>Bacillati</taxon>
        <taxon>Actinomycetota</taxon>
        <taxon>Actinomycetes</taxon>
        <taxon>Pseudonocardiales</taxon>
        <taxon>Pseudonocardiaceae</taxon>
        <taxon>Amycolatopsis</taxon>
    </lineage>
</organism>
<dbReference type="Pfam" id="PF00288">
    <property type="entry name" value="GHMP_kinases_N"/>
    <property type="match status" value="1"/>
</dbReference>
<dbReference type="GO" id="GO:0016301">
    <property type="term" value="F:kinase activity"/>
    <property type="evidence" value="ECO:0007669"/>
    <property type="project" value="UniProtKB-KW"/>
</dbReference>
<gene>
    <name evidence="8" type="ordered locus">RAM_24285</name>
</gene>
<proteinExistence type="predicted"/>
<dbReference type="Pfam" id="PF08544">
    <property type="entry name" value="GHMP_kinases_C"/>
    <property type="match status" value="1"/>
</dbReference>
<evidence type="ECO:0000256" key="5">
    <source>
        <dbReference type="SAM" id="MobiDB-lite"/>
    </source>
</evidence>
<evidence type="ECO:0000256" key="4">
    <source>
        <dbReference type="ARBA" id="ARBA00022840"/>
    </source>
</evidence>
<keyword evidence="4" id="KW-0067">ATP-binding</keyword>
<dbReference type="PIRSF" id="PIRSF033887">
    <property type="entry name" value="PduX"/>
    <property type="match status" value="1"/>
</dbReference>
<evidence type="ECO:0000256" key="1">
    <source>
        <dbReference type="ARBA" id="ARBA00022679"/>
    </source>
</evidence>
<keyword evidence="9" id="KW-1185">Reference proteome</keyword>
<accession>A0A9R0NZ73</accession>
<evidence type="ECO:0000313" key="9">
    <source>
        <dbReference type="Proteomes" id="UP000006138"/>
    </source>
</evidence>
<evidence type="ECO:0000256" key="2">
    <source>
        <dbReference type="ARBA" id="ARBA00022741"/>
    </source>
</evidence>
<feature type="domain" description="GHMP kinase C-terminal" evidence="7">
    <location>
        <begin position="215"/>
        <end position="289"/>
    </location>
</feature>
<name>A0A9R0NZ73_AMYMS</name>
<reference evidence="8 9" key="1">
    <citation type="journal article" date="2011" name="J. Bacteriol.">
        <title>Whole genome sequence of the rifamycin B-producing strain Amycolatopsis mediterranei S699.</title>
        <authorList>
            <person name="Verma M."/>
            <person name="Kaur J."/>
            <person name="Kumar M."/>
            <person name="Kumari K."/>
            <person name="Saxena A."/>
            <person name="Anand S."/>
            <person name="Nigam A."/>
            <person name="Ravi V."/>
            <person name="Raghuvanshi S."/>
            <person name="Khurana P."/>
            <person name="Tyagi A.K."/>
            <person name="Khurana J.P."/>
            <person name="Lal R."/>
        </authorList>
    </citation>
    <scope>NUCLEOTIDE SEQUENCE [LARGE SCALE GENOMIC DNA]</scope>
    <source>
        <strain evidence="8 9">S699</strain>
    </source>
</reference>
<evidence type="ECO:0000256" key="3">
    <source>
        <dbReference type="ARBA" id="ARBA00022777"/>
    </source>
</evidence>
<dbReference type="SUPFAM" id="SSF54211">
    <property type="entry name" value="Ribosomal protein S5 domain 2-like"/>
    <property type="match status" value="1"/>
</dbReference>
<protein>
    <submittedName>
        <fullName evidence="8">Kinase</fullName>
    </submittedName>
</protein>
<dbReference type="InterPro" id="IPR020568">
    <property type="entry name" value="Ribosomal_Su5_D2-typ_SF"/>
</dbReference>
<keyword evidence="3 8" id="KW-0418">Kinase</keyword>
<evidence type="ECO:0000259" key="6">
    <source>
        <dbReference type="Pfam" id="PF00288"/>
    </source>
</evidence>
<dbReference type="InterPro" id="IPR006204">
    <property type="entry name" value="GHMP_kinase_N_dom"/>
</dbReference>
<dbReference type="InterPro" id="IPR013750">
    <property type="entry name" value="GHMP_kinase_C_dom"/>
</dbReference>
<evidence type="ECO:0000313" key="8">
    <source>
        <dbReference type="EMBL" id="AEK43337.1"/>
    </source>
</evidence>
<evidence type="ECO:0000259" key="7">
    <source>
        <dbReference type="Pfam" id="PF08544"/>
    </source>
</evidence>
<dbReference type="Gene3D" id="3.30.230.10">
    <property type="match status" value="1"/>
</dbReference>
<dbReference type="GO" id="GO:0005524">
    <property type="term" value="F:ATP binding"/>
    <property type="evidence" value="ECO:0007669"/>
    <property type="project" value="UniProtKB-KW"/>
</dbReference>
<dbReference type="Proteomes" id="UP000006138">
    <property type="component" value="Chromosome"/>
</dbReference>
<dbReference type="InterPro" id="IPR014721">
    <property type="entry name" value="Ribsml_uS5_D2-typ_fold_subgr"/>
</dbReference>